<evidence type="ECO:0000256" key="7">
    <source>
        <dbReference type="ARBA" id="ARBA00023157"/>
    </source>
</evidence>
<dbReference type="InterPro" id="IPR033116">
    <property type="entry name" value="TRYPSIN_SER"/>
</dbReference>
<evidence type="ECO:0000313" key="13">
    <source>
        <dbReference type="Proteomes" id="UP000504629"/>
    </source>
</evidence>
<evidence type="ECO:0000256" key="5">
    <source>
        <dbReference type="ARBA" id="ARBA00022820"/>
    </source>
</evidence>
<protein>
    <recommendedName>
        <fullName evidence="9">limulus clotting factor C</fullName>
        <ecNumber evidence="9">3.4.21.84</ecNumber>
    </recommendedName>
</protein>
<evidence type="ECO:0000256" key="4">
    <source>
        <dbReference type="ARBA" id="ARBA00022801"/>
    </source>
</evidence>
<keyword evidence="5" id="KW-0353">Hemolymph clotting</keyword>
<keyword evidence="7" id="KW-1015">Disulfide bond</keyword>
<dbReference type="FunFam" id="2.40.10.10:FF:000120">
    <property type="entry name" value="Putative serine protease"/>
    <property type="match status" value="1"/>
</dbReference>
<name>A0A6J2K419_BOMMA</name>
<dbReference type="CDD" id="cd00190">
    <property type="entry name" value="Tryp_SPc"/>
    <property type="match status" value="1"/>
</dbReference>
<evidence type="ECO:0000256" key="11">
    <source>
        <dbReference type="SAM" id="SignalP"/>
    </source>
</evidence>
<keyword evidence="1" id="KW-0768">Sushi</keyword>
<evidence type="ECO:0000259" key="12">
    <source>
        <dbReference type="PROSITE" id="PS50240"/>
    </source>
</evidence>
<dbReference type="InterPro" id="IPR001314">
    <property type="entry name" value="Peptidase_S1A"/>
</dbReference>
<dbReference type="PRINTS" id="PR00722">
    <property type="entry name" value="CHYMOTRYPSIN"/>
</dbReference>
<evidence type="ECO:0000256" key="8">
    <source>
        <dbReference type="ARBA" id="ARBA00052079"/>
    </source>
</evidence>
<feature type="chain" id="PRO_5026999471" description="limulus clotting factor C" evidence="11">
    <location>
        <begin position="20"/>
        <end position="306"/>
    </location>
</feature>
<dbReference type="InterPro" id="IPR009003">
    <property type="entry name" value="Peptidase_S1_PA"/>
</dbReference>
<dbReference type="GeneID" id="114247825"/>
<dbReference type="KEGG" id="bman:114247825"/>
<dbReference type="PROSITE" id="PS50240">
    <property type="entry name" value="TRYPSIN_DOM"/>
    <property type="match status" value="1"/>
</dbReference>
<dbReference type="RefSeq" id="XP_028036680.1">
    <property type="nucleotide sequence ID" value="XM_028180879.1"/>
</dbReference>
<keyword evidence="4 10" id="KW-0378">Hydrolase</keyword>
<proteinExistence type="predicted"/>
<dbReference type="InterPro" id="IPR043504">
    <property type="entry name" value="Peptidase_S1_PA_chymotrypsin"/>
</dbReference>
<comment type="catalytic activity">
    <reaction evidence="8">
        <text>Selective cleavage of 103-Arg-|-Ser-104 and 124-Ile-|-Ile-125 bonds in Limulus clotting factor B to form activated factor B. Cleavage of -Pro-Arg-|-Xaa- bonds in synthetic substrates.</text>
        <dbReference type="EC" id="3.4.21.84"/>
    </reaction>
</comment>
<feature type="signal peptide" evidence="11">
    <location>
        <begin position="1"/>
        <end position="19"/>
    </location>
</feature>
<gene>
    <name evidence="14" type="primary">LOC114247825</name>
</gene>
<keyword evidence="6 10" id="KW-0720">Serine protease</keyword>
<evidence type="ECO:0000256" key="6">
    <source>
        <dbReference type="ARBA" id="ARBA00022825"/>
    </source>
</evidence>
<dbReference type="PANTHER" id="PTHR24252:SF7">
    <property type="entry name" value="HYALIN"/>
    <property type="match status" value="1"/>
</dbReference>
<evidence type="ECO:0000256" key="9">
    <source>
        <dbReference type="ARBA" id="ARBA00066707"/>
    </source>
</evidence>
<reference evidence="14" key="1">
    <citation type="submission" date="2025-08" db="UniProtKB">
        <authorList>
            <consortium name="RefSeq"/>
        </authorList>
    </citation>
    <scope>IDENTIFICATION</scope>
    <source>
        <tissue evidence="14">Silk gland</tissue>
    </source>
</reference>
<evidence type="ECO:0000256" key="3">
    <source>
        <dbReference type="ARBA" id="ARBA00022729"/>
    </source>
</evidence>
<keyword evidence="3 11" id="KW-0732">Signal</keyword>
<dbReference type="SUPFAM" id="SSF50494">
    <property type="entry name" value="Trypsin-like serine proteases"/>
    <property type="match status" value="1"/>
</dbReference>
<dbReference type="OrthoDB" id="547031at2759"/>
<evidence type="ECO:0000256" key="10">
    <source>
        <dbReference type="RuleBase" id="RU363034"/>
    </source>
</evidence>
<dbReference type="GO" id="GO:0006508">
    <property type="term" value="P:proteolysis"/>
    <property type="evidence" value="ECO:0007669"/>
    <property type="project" value="UniProtKB-KW"/>
</dbReference>
<organism evidence="13 14">
    <name type="scientific">Bombyx mandarina</name>
    <name type="common">Wild silk moth</name>
    <name type="synonym">Wild silkworm</name>
    <dbReference type="NCBI Taxonomy" id="7092"/>
    <lineage>
        <taxon>Eukaryota</taxon>
        <taxon>Metazoa</taxon>
        <taxon>Ecdysozoa</taxon>
        <taxon>Arthropoda</taxon>
        <taxon>Hexapoda</taxon>
        <taxon>Insecta</taxon>
        <taxon>Pterygota</taxon>
        <taxon>Neoptera</taxon>
        <taxon>Endopterygota</taxon>
        <taxon>Lepidoptera</taxon>
        <taxon>Glossata</taxon>
        <taxon>Ditrysia</taxon>
        <taxon>Bombycoidea</taxon>
        <taxon>Bombycidae</taxon>
        <taxon>Bombycinae</taxon>
        <taxon>Bombyx</taxon>
    </lineage>
</organism>
<evidence type="ECO:0000256" key="1">
    <source>
        <dbReference type="ARBA" id="ARBA00022659"/>
    </source>
</evidence>
<dbReference type="InterPro" id="IPR018114">
    <property type="entry name" value="TRYPSIN_HIS"/>
</dbReference>
<dbReference type="PROSITE" id="PS00135">
    <property type="entry name" value="TRYPSIN_SER"/>
    <property type="match status" value="1"/>
</dbReference>
<dbReference type="GO" id="GO:0004252">
    <property type="term" value="F:serine-type endopeptidase activity"/>
    <property type="evidence" value="ECO:0007669"/>
    <property type="project" value="InterPro"/>
</dbReference>
<dbReference type="Proteomes" id="UP000504629">
    <property type="component" value="Unplaced"/>
</dbReference>
<keyword evidence="2 10" id="KW-0645">Protease</keyword>
<dbReference type="PANTHER" id="PTHR24252">
    <property type="entry name" value="ACROSIN-RELATED"/>
    <property type="match status" value="1"/>
</dbReference>
<dbReference type="Pfam" id="PF00089">
    <property type="entry name" value="Trypsin"/>
    <property type="match status" value="1"/>
</dbReference>
<dbReference type="SMART" id="SM00020">
    <property type="entry name" value="Tryp_SPc"/>
    <property type="match status" value="1"/>
</dbReference>
<dbReference type="EC" id="3.4.21.84" evidence="9"/>
<dbReference type="Gene3D" id="2.40.10.10">
    <property type="entry name" value="Trypsin-like serine proteases"/>
    <property type="match status" value="3"/>
</dbReference>
<dbReference type="GO" id="GO:0042381">
    <property type="term" value="P:hemolymph coagulation"/>
    <property type="evidence" value="ECO:0007669"/>
    <property type="project" value="UniProtKB-KW"/>
</dbReference>
<keyword evidence="13" id="KW-1185">Reference proteome</keyword>
<accession>A0A6J2K419</accession>
<evidence type="ECO:0000256" key="2">
    <source>
        <dbReference type="ARBA" id="ARBA00022670"/>
    </source>
</evidence>
<dbReference type="InterPro" id="IPR001254">
    <property type="entry name" value="Trypsin_dom"/>
</dbReference>
<dbReference type="AlphaFoldDB" id="A0A6J2K419"/>
<evidence type="ECO:0000313" key="14">
    <source>
        <dbReference type="RefSeq" id="XP_028036680.1"/>
    </source>
</evidence>
<feature type="domain" description="Peptidase S1" evidence="12">
    <location>
        <begin position="51"/>
        <end position="306"/>
    </location>
</feature>
<sequence length="306" mass="33649">MPSFYFCILFMLLPYLCSAVSKINTEDPISSHPAWKNLSNSDCGDSAADRIIGGTNANLGQFPWIVRIGYLEDGGDGELLWQCGGALVNEHYVVTAAHCVMSKEEEITPTMIRLGEHNIRSDPDCELSVCAPPVQDIKVKTWRTHPSFNKPAYHNDIAVIELEKPAVLNGYVAPICLPKTMEQRSEFRVGEIMVTAGWGKTNLTTDESADTLQVVTLPIVKPELCNELGKYFKISISEVCAGTERNKDACTGDSGGPLMKVFDTLEGPKNFLVGVVSFGPLMCGNEKPGVYTSISYFLKWILDNIM</sequence>
<dbReference type="PROSITE" id="PS00134">
    <property type="entry name" value="TRYPSIN_HIS"/>
    <property type="match status" value="1"/>
</dbReference>